<protein>
    <submittedName>
        <fullName evidence="1">Uncharacterized protein</fullName>
    </submittedName>
</protein>
<name>A0A917G292_9BACL</name>
<gene>
    <name evidence="1" type="ORF">GCM10010916_40140</name>
</gene>
<reference evidence="1" key="2">
    <citation type="submission" date="2020-09" db="EMBL/GenBank/DDBJ databases">
        <authorList>
            <person name="Sun Q."/>
            <person name="Zhou Y."/>
        </authorList>
    </citation>
    <scope>NUCLEOTIDE SEQUENCE</scope>
    <source>
        <strain evidence="1">CGMCC 1.12987</strain>
    </source>
</reference>
<reference evidence="1" key="1">
    <citation type="journal article" date="2014" name="Int. J. Syst. Evol. Microbiol.">
        <title>Complete genome sequence of Corynebacterium casei LMG S-19264T (=DSM 44701T), isolated from a smear-ripened cheese.</title>
        <authorList>
            <consortium name="US DOE Joint Genome Institute (JGI-PGF)"/>
            <person name="Walter F."/>
            <person name="Albersmeier A."/>
            <person name="Kalinowski J."/>
            <person name="Ruckert C."/>
        </authorList>
    </citation>
    <scope>NUCLEOTIDE SEQUENCE</scope>
    <source>
        <strain evidence="1">CGMCC 1.12987</strain>
    </source>
</reference>
<proteinExistence type="predicted"/>
<evidence type="ECO:0000313" key="1">
    <source>
        <dbReference type="EMBL" id="GGG19297.1"/>
    </source>
</evidence>
<accession>A0A917G292</accession>
<keyword evidence="2" id="KW-1185">Reference proteome</keyword>
<sequence length="64" mass="7088">MMTCGGCSKADRCEAREEDRSCKGILDRLDRQPSEPIDGTSQIFVRKNKILNILTPSSNSTINS</sequence>
<dbReference type="AlphaFoldDB" id="A0A917G292"/>
<comment type="caution">
    <text evidence="1">The sequence shown here is derived from an EMBL/GenBank/DDBJ whole genome shotgun (WGS) entry which is preliminary data.</text>
</comment>
<evidence type="ECO:0000313" key="2">
    <source>
        <dbReference type="Proteomes" id="UP000644756"/>
    </source>
</evidence>
<dbReference type="Proteomes" id="UP000644756">
    <property type="component" value="Unassembled WGS sequence"/>
</dbReference>
<organism evidence="1 2">
    <name type="scientific">Paenibacillus abyssi</name>
    <dbReference type="NCBI Taxonomy" id="1340531"/>
    <lineage>
        <taxon>Bacteria</taxon>
        <taxon>Bacillati</taxon>
        <taxon>Bacillota</taxon>
        <taxon>Bacilli</taxon>
        <taxon>Bacillales</taxon>
        <taxon>Paenibacillaceae</taxon>
        <taxon>Paenibacillus</taxon>
    </lineage>
</organism>
<dbReference type="RefSeq" id="WP_188532856.1">
    <property type="nucleotide sequence ID" value="NZ_BMGR01000015.1"/>
</dbReference>
<dbReference type="EMBL" id="BMGR01000015">
    <property type="protein sequence ID" value="GGG19297.1"/>
    <property type="molecule type" value="Genomic_DNA"/>
</dbReference>